<organism evidence="2 3">
    <name type="scientific">Ensete ventricosum</name>
    <name type="common">Abyssinian banana</name>
    <name type="synonym">Musa ensete</name>
    <dbReference type="NCBI Taxonomy" id="4639"/>
    <lineage>
        <taxon>Eukaryota</taxon>
        <taxon>Viridiplantae</taxon>
        <taxon>Streptophyta</taxon>
        <taxon>Embryophyta</taxon>
        <taxon>Tracheophyta</taxon>
        <taxon>Spermatophyta</taxon>
        <taxon>Magnoliopsida</taxon>
        <taxon>Liliopsida</taxon>
        <taxon>Zingiberales</taxon>
        <taxon>Musaceae</taxon>
        <taxon>Ensete</taxon>
    </lineage>
</organism>
<evidence type="ECO:0000256" key="1">
    <source>
        <dbReference type="SAM" id="MobiDB-lite"/>
    </source>
</evidence>
<dbReference type="AlphaFoldDB" id="A0A427B238"/>
<proteinExistence type="predicted"/>
<feature type="region of interest" description="Disordered" evidence="1">
    <location>
        <begin position="69"/>
        <end position="104"/>
    </location>
</feature>
<sequence>MVEFTFKRDHIVAKALTVPKSSRALDDRTTATDTESPEGRLKTIDLWAEILTDRDSEWEEAKDIRPARETIGGKREGMKVNNVGIADTRDDKETAATAGKKHAE</sequence>
<feature type="compositionally biased region" description="Basic and acidic residues" evidence="1">
    <location>
        <begin position="69"/>
        <end position="78"/>
    </location>
</feature>
<name>A0A427B238_ENSVE</name>
<dbReference type="EMBL" id="AMZH03000673">
    <property type="protein sequence ID" value="RRT82536.1"/>
    <property type="molecule type" value="Genomic_DNA"/>
</dbReference>
<gene>
    <name evidence="2" type="ORF">B296_00014990</name>
</gene>
<protein>
    <submittedName>
        <fullName evidence="2">Uncharacterized protein</fullName>
    </submittedName>
</protein>
<accession>A0A427B238</accession>
<evidence type="ECO:0000313" key="3">
    <source>
        <dbReference type="Proteomes" id="UP000287651"/>
    </source>
</evidence>
<comment type="caution">
    <text evidence="2">The sequence shown here is derived from an EMBL/GenBank/DDBJ whole genome shotgun (WGS) entry which is preliminary data.</text>
</comment>
<reference evidence="2 3" key="1">
    <citation type="journal article" date="2014" name="Agronomy (Basel)">
        <title>A Draft Genome Sequence for Ensete ventricosum, the Drought-Tolerant Tree Against Hunger.</title>
        <authorList>
            <person name="Harrison J."/>
            <person name="Moore K.A."/>
            <person name="Paszkiewicz K."/>
            <person name="Jones T."/>
            <person name="Grant M."/>
            <person name="Ambacheew D."/>
            <person name="Muzemil S."/>
            <person name="Studholme D.J."/>
        </authorList>
    </citation>
    <scope>NUCLEOTIDE SEQUENCE [LARGE SCALE GENOMIC DNA]</scope>
</reference>
<evidence type="ECO:0000313" key="2">
    <source>
        <dbReference type="EMBL" id="RRT82536.1"/>
    </source>
</evidence>
<dbReference type="Proteomes" id="UP000287651">
    <property type="component" value="Unassembled WGS sequence"/>
</dbReference>